<keyword evidence="4" id="KW-0012">Acyltransferase</keyword>
<dbReference type="PRINTS" id="PR01543">
    <property type="entry name" value="ANATRNSFRASE"/>
</dbReference>
<sequence length="314" mass="33903">MTSPSVDLGGVSSAAPARDLPSPTGHRPDRWSGALLDLDAYLARIGYEGPREPTLPVLRALQRAHTTGIPFENVHAALGRELPLDLPSVEARLVHGRRGGYCLEHAGLFAAAVERLGFHVTGLMGRISLGAAKVLPASHGLLAVRVPGEARTWLCDVGFGSGPLGPIELADGARAAYDGWRHRLERRPGTHGIDQWWLYQSAPGTEAVPGSWIDRLTFTLTAQYPVDYAVASHYVGSHPGSPFVRRLFVQRMTPALHHALDGLTHVTTRPDGTTTEREVAPDALDGTLREVFGLALAEEELRELAARRDTAPED</sequence>
<proteinExistence type="inferred from homology"/>
<name>A0A380MSW3_STRGR</name>
<protein>
    <submittedName>
        <fullName evidence="4">Acetyltransferase</fullName>
        <ecNumber evidence="4">2.3.1.5</ecNumber>
    </submittedName>
</protein>
<dbReference type="GO" id="GO:0004060">
    <property type="term" value="F:arylamine N-acetyltransferase activity"/>
    <property type="evidence" value="ECO:0007669"/>
    <property type="project" value="UniProtKB-EC"/>
</dbReference>
<dbReference type="Gene3D" id="2.40.128.150">
    <property type="entry name" value="Cysteine proteinases"/>
    <property type="match status" value="1"/>
</dbReference>
<feature type="region of interest" description="Disordered" evidence="3">
    <location>
        <begin position="1"/>
        <end position="28"/>
    </location>
</feature>
<dbReference type="Proteomes" id="UP000254150">
    <property type="component" value="Unassembled WGS sequence"/>
</dbReference>
<comment type="similarity">
    <text evidence="1 2">Belongs to the arylamine N-acetyltransferase family.</text>
</comment>
<evidence type="ECO:0000256" key="1">
    <source>
        <dbReference type="ARBA" id="ARBA00006547"/>
    </source>
</evidence>
<evidence type="ECO:0000256" key="2">
    <source>
        <dbReference type="RuleBase" id="RU003452"/>
    </source>
</evidence>
<dbReference type="SUPFAM" id="SSF54001">
    <property type="entry name" value="Cysteine proteinases"/>
    <property type="match status" value="1"/>
</dbReference>
<reference evidence="4 5" key="1">
    <citation type="submission" date="2018-06" db="EMBL/GenBank/DDBJ databases">
        <authorList>
            <consortium name="Pathogen Informatics"/>
            <person name="Doyle S."/>
        </authorList>
    </citation>
    <scope>NUCLEOTIDE SEQUENCE [LARGE SCALE GENOMIC DNA]</scope>
    <source>
        <strain evidence="4 5">NCTC7807</strain>
    </source>
</reference>
<dbReference type="InterPro" id="IPR001447">
    <property type="entry name" value="Arylamine_N-AcTrfase"/>
</dbReference>
<dbReference type="RefSeq" id="WP_100454568.1">
    <property type="nucleotide sequence ID" value="NZ_UHID01000001.1"/>
</dbReference>
<dbReference type="AlphaFoldDB" id="A0A380MSW3"/>
<evidence type="ECO:0000313" key="5">
    <source>
        <dbReference type="Proteomes" id="UP000254150"/>
    </source>
</evidence>
<dbReference type="PANTHER" id="PTHR11786:SF0">
    <property type="entry name" value="ARYLAMINE N-ACETYLTRANSFERASE 4-RELATED"/>
    <property type="match status" value="1"/>
</dbReference>
<evidence type="ECO:0000313" key="4">
    <source>
        <dbReference type="EMBL" id="SUO94801.1"/>
    </source>
</evidence>
<accession>A0A380MSW3</accession>
<evidence type="ECO:0000256" key="3">
    <source>
        <dbReference type="SAM" id="MobiDB-lite"/>
    </source>
</evidence>
<organism evidence="4 5">
    <name type="scientific">Streptomyces griseus</name>
    <dbReference type="NCBI Taxonomy" id="1911"/>
    <lineage>
        <taxon>Bacteria</taxon>
        <taxon>Bacillati</taxon>
        <taxon>Actinomycetota</taxon>
        <taxon>Actinomycetes</taxon>
        <taxon>Kitasatosporales</taxon>
        <taxon>Streptomycetaceae</taxon>
        <taxon>Streptomyces</taxon>
    </lineage>
</organism>
<dbReference type="EC" id="2.3.1.5" evidence="4"/>
<dbReference type="Pfam" id="PF00797">
    <property type="entry name" value="Acetyltransf_2"/>
    <property type="match status" value="1"/>
</dbReference>
<dbReference type="Gene3D" id="3.30.2140.10">
    <property type="entry name" value="Arylamine N-acetyltransferase"/>
    <property type="match status" value="1"/>
</dbReference>
<dbReference type="GeneID" id="95068580"/>
<dbReference type="PANTHER" id="PTHR11786">
    <property type="entry name" value="N-HYDROXYARYLAMINE O-ACETYLTRANSFERASE"/>
    <property type="match status" value="1"/>
</dbReference>
<gene>
    <name evidence="4" type="primary">nat</name>
    <name evidence="4" type="ORF">NCTC7807_01055</name>
</gene>
<dbReference type="InterPro" id="IPR038765">
    <property type="entry name" value="Papain-like_cys_pep_sf"/>
</dbReference>
<keyword evidence="4" id="KW-0808">Transferase</keyword>
<dbReference type="EMBL" id="UHID01000001">
    <property type="protein sequence ID" value="SUO94801.1"/>
    <property type="molecule type" value="Genomic_DNA"/>
</dbReference>